<proteinExistence type="predicted"/>
<dbReference type="GO" id="GO:0003700">
    <property type="term" value="F:DNA-binding transcription factor activity"/>
    <property type="evidence" value="ECO:0007669"/>
    <property type="project" value="InterPro"/>
</dbReference>
<keyword evidence="4" id="KW-0472">Membrane</keyword>
<evidence type="ECO:0000256" key="3">
    <source>
        <dbReference type="ARBA" id="ARBA00023163"/>
    </source>
</evidence>
<accession>A0A5C4SW51</accession>
<dbReference type="RefSeq" id="WP_139607584.1">
    <property type="nucleotide sequence ID" value="NZ_VDCQ01000102.1"/>
</dbReference>
<evidence type="ECO:0000256" key="4">
    <source>
        <dbReference type="SAM" id="Phobius"/>
    </source>
</evidence>
<organism evidence="6 7">
    <name type="scientific">Paenibacillus hemerocallicola</name>
    <dbReference type="NCBI Taxonomy" id="1172614"/>
    <lineage>
        <taxon>Bacteria</taxon>
        <taxon>Bacillati</taxon>
        <taxon>Bacillota</taxon>
        <taxon>Bacilli</taxon>
        <taxon>Bacillales</taxon>
        <taxon>Paenibacillaceae</taxon>
        <taxon>Paenibacillus</taxon>
    </lineage>
</organism>
<evidence type="ECO:0000313" key="7">
    <source>
        <dbReference type="Proteomes" id="UP000307943"/>
    </source>
</evidence>
<comment type="caution">
    <text evidence="6">The sequence shown here is derived from an EMBL/GenBank/DDBJ whole genome shotgun (WGS) entry which is preliminary data.</text>
</comment>
<keyword evidence="1" id="KW-0805">Transcription regulation</keyword>
<dbReference type="SMART" id="SM00342">
    <property type="entry name" value="HTH_ARAC"/>
    <property type="match status" value="1"/>
</dbReference>
<dbReference type="PROSITE" id="PS01124">
    <property type="entry name" value="HTH_ARAC_FAMILY_2"/>
    <property type="match status" value="1"/>
</dbReference>
<feature type="transmembrane region" description="Helical" evidence="4">
    <location>
        <begin position="12"/>
        <end position="37"/>
    </location>
</feature>
<dbReference type="InterPro" id="IPR041522">
    <property type="entry name" value="CdaR_GGDEF"/>
</dbReference>
<protein>
    <submittedName>
        <fullName evidence="6">AraC family transcriptional regulator</fullName>
    </submittedName>
</protein>
<keyword evidence="7" id="KW-1185">Reference proteome</keyword>
<keyword evidence="4" id="KW-0812">Transmembrane</keyword>
<dbReference type="PANTHER" id="PTHR43280">
    <property type="entry name" value="ARAC-FAMILY TRANSCRIPTIONAL REGULATOR"/>
    <property type="match status" value="1"/>
</dbReference>
<dbReference type="GO" id="GO:0043565">
    <property type="term" value="F:sequence-specific DNA binding"/>
    <property type="evidence" value="ECO:0007669"/>
    <property type="project" value="InterPro"/>
</dbReference>
<dbReference type="Pfam" id="PF17853">
    <property type="entry name" value="GGDEF_2"/>
    <property type="match status" value="1"/>
</dbReference>
<dbReference type="OrthoDB" id="2647120at2"/>
<dbReference type="Proteomes" id="UP000307943">
    <property type="component" value="Unassembled WGS sequence"/>
</dbReference>
<dbReference type="PANTHER" id="PTHR43280:SF28">
    <property type="entry name" value="HTH-TYPE TRANSCRIPTIONAL ACTIVATOR RHAS"/>
    <property type="match status" value="1"/>
</dbReference>
<gene>
    <name evidence="6" type="ORF">FE784_38405</name>
</gene>
<dbReference type="SUPFAM" id="SSF46689">
    <property type="entry name" value="Homeodomain-like"/>
    <property type="match status" value="2"/>
</dbReference>
<keyword evidence="2" id="KW-0238">DNA-binding</keyword>
<reference evidence="6 7" key="1">
    <citation type="submission" date="2019-05" db="EMBL/GenBank/DDBJ databases">
        <title>We sequenced the genome of Paenibacillus hemerocallicola KCTC 33185 for further insight into its adaptation and study the phylogeny of Paenibacillus.</title>
        <authorList>
            <person name="Narsing Rao M.P."/>
        </authorList>
    </citation>
    <scope>NUCLEOTIDE SEQUENCE [LARGE SCALE GENOMIC DNA]</scope>
    <source>
        <strain evidence="6 7">KCTC 33185</strain>
    </source>
</reference>
<evidence type="ECO:0000313" key="6">
    <source>
        <dbReference type="EMBL" id="TNJ57640.1"/>
    </source>
</evidence>
<keyword evidence="4" id="KW-1133">Transmembrane helix</keyword>
<dbReference type="AlphaFoldDB" id="A0A5C4SW51"/>
<dbReference type="Pfam" id="PF12833">
    <property type="entry name" value="HTH_18"/>
    <property type="match status" value="1"/>
</dbReference>
<evidence type="ECO:0000256" key="1">
    <source>
        <dbReference type="ARBA" id="ARBA00023015"/>
    </source>
</evidence>
<dbReference type="InterPro" id="IPR018060">
    <property type="entry name" value="HTH_AraC"/>
</dbReference>
<sequence>MGKFKLNSRLFYQYIASYIVVLILPVLVIGFVAYNYFIQLMREEVIRSNLTVLSQVKDTIDLKMNELQNIAVHIAANPHLSPYTATKNAFNEMNAISELRNYASANYFIHDMLLYFRGGSKLYSPYSVFAAQSYTDKIFRYENWSADSFYRDINMLEAPLLRPAENVSVPNPEKFITFIVPIPYRETSPYGTVVFQIKAKTVNDMIVTTFGDYGGNAIILNERDELITSLAPVSSSALGDLADTVRRRDGGGSGTIRLEGSDYFAGYTKSDASGWTYVSLVDQSTVMKTVQLVKARTLYSLLLVLLLGSIAIYYVMSLNYAPIRRLKQFVDTRIDRAFRNTNELESIRSAFRYISDHNDELHRKLDSSKPALKTFLLSALLKGEFHEIRQFNARAEAADLRFAMPLFRVVLFAFSRKDDIRRAPGGSIIQEVETLLSDRDDGMESQGGLPAGGELEGFGLDSLDGNKLIFIVGTRANDDASLNEKLASVQRHLMQKRGLHATIGIGNPYADAGEIGKSYIEATGAVDYRLIKGHGKVIFFGEIVSRTPVGSNDYSINDWSRLKLYIVQGDTGQIEIQLDAIIAMIKGDGIPLFLAKCICFDLINVIFTIMSEMKLSPNDRQRQYPDVLSLTEFETVEELIELVKTISADICGILREQKESANFRLRDRIVDYIGQHYSSYHFSVQAMADDLQMSASYLSRYFKDQTGQTIMHYVNSVRMEKAKRLLLEGTDSMQLLAGRIGFGSVPGFIRKFKETEGVTPGEYRSMHAETAARESDVRNR</sequence>
<dbReference type="EMBL" id="VDCQ01000102">
    <property type="protein sequence ID" value="TNJ57640.1"/>
    <property type="molecule type" value="Genomic_DNA"/>
</dbReference>
<evidence type="ECO:0000259" key="5">
    <source>
        <dbReference type="PROSITE" id="PS01124"/>
    </source>
</evidence>
<dbReference type="InterPro" id="IPR009057">
    <property type="entry name" value="Homeodomain-like_sf"/>
</dbReference>
<evidence type="ECO:0000256" key="2">
    <source>
        <dbReference type="ARBA" id="ARBA00023125"/>
    </source>
</evidence>
<name>A0A5C4SW51_9BACL</name>
<feature type="transmembrane region" description="Helical" evidence="4">
    <location>
        <begin position="297"/>
        <end position="316"/>
    </location>
</feature>
<feature type="domain" description="HTH araC/xylS-type" evidence="5">
    <location>
        <begin position="667"/>
        <end position="766"/>
    </location>
</feature>
<dbReference type="Gene3D" id="1.10.10.60">
    <property type="entry name" value="Homeodomain-like"/>
    <property type="match status" value="2"/>
</dbReference>
<keyword evidence="3" id="KW-0804">Transcription</keyword>